<evidence type="ECO:0000256" key="14">
    <source>
        <dbReference type="SAM" id="SignalP"/>
    </source>
</evidence>
<keyword evidence="3 11" id="KW-0633">Potassium transport</keyword>
<proteinExistence type="inferred from homology"/>
<feature type="region of interest" description="Disordered" evidence="12">
    <location>
        <begin position="452"/>
        <end position="506"/>
    </location>
</feature>
<evidence type="ECO:0000256" key="13">
    <source>
        <dbReference type="SAM" id="Phobius"/>
    </source>
</evidence>
<evidence type="ECO:0000256" key="5">
    <source>
        <dbReference type="ARBA" id="ARBA00022882"/>
    </source>
</evidence>
<feature type="region of interest" description="Disordered" evidence="12">
    <location>
        <begin position="564"/>
        <end position="672"/>
    </location>
</feature>
<feature type="compositionally biased region" description="Basic residues" evidence="12">
    <location>
        <begin position="639"/>
        <end position="651"/>
    </location>
</feature>
<feature type="compositionally biased region" description="Low complexity" evidence="12">
    <location>
        <begin position="425"/>
        <end position="438"/>
    </location>
</feature>
<protein>
    <recommendedName>
        <fullName evidence="19">Potassium channel domain-containing protein</fullName>
    </recommendedName>
</protein>
<accession>A0AAW1RS45</accession>
<evidence type="ECO:0000256" key="6">
    <source>
        <dbReference type="ARBA" id="ARBA00022958"/>
    </source>
</evidence>
<dbReference type="GO" id="GO:0034765">
    <property type="term" value="P:regulation of monoatomic ion transmembrane transport"/>
    <property type="evidence" value="ECO:0007669"/>
    <property type="project" value="TreeGrafter"/>
</dbReference>
<dbReference type="GO" id="GO:1990573">
    <property type="term" value="P:potassium ion import across plasma membrane"/>
    <property type="evidence" value="ECO:0007669"/>
    <property type="project" value="TreeGrafter"/>
</dbReference>
<comment type="caution">
    <text evidence="17">The sequence shown here is derived from an EMBL/GenBank/DDBJ whole genome shotgun (WGS) entry which is preliminary data.</text>
</comment>
<comment type="subcellular location">
    <subcellularLocation>
        <location evidence="1 11">Membrane</location>
        <topology evidence="1 11">Multi-pass membrane protein</topology>
    </subcellularLocation>
</comment>
<keyword evidence="7 13" id="KW-1133">Transmembrane helix</keyword>
<dbReference type="InterPro" id="IPR013099">
    <property type="entry name" value="K_chnl_dom"/>
</dbReference>
<feature type="transmembrane region" description="Helical" evidence="13">
    <location>
        <begin position="39"/>
        <end position="56"/>
    </location>
</feature>
<dbReference type="Gene3D" id="1.10.287.70">
    <property type="match status" value="1"/>
</dbReference>
<dbReference type="GO" id="GO:0034702">
    <property type="term" value="C:monoatomic ion channel complex"/>
    <property type="evidence" value="ECO:0007669"/>
    <property type="project" value="UniProtKB-KW"/>
</dbReference>
<feature type="compositionally biased region" description="Low complexity" evidence="12">
    <location>
        <begin position="578"/>
        <end position="599"/>
    </location>
</feature>
<feature type="region of interest" description="Disordered" evidence="12">
    <location>
        <begin position="722"/>
        <end position="752"/>
    </location>
</feature>
<evidence type="ECO:0000313" key="18">
    <source>
        <dbReference type="Proteomes" id="UP001445335"/>
    </source>
</evidence>
<feature type="compositionally biased region" description="Gly residues" evidence="12">
    <location>
        <begin position="613"/>
        <end position="632"/>
    </location>
</feature>
<keyword evidence="4 11" id="KW-0812">Transmembrane</keyword>
<keyword evidence="8 11" id="KW-0406">Ion transport</keyword>
<dbReference type="Pfam" id="PF07885">
    <property type="entry name" value="Ion_trans_2"/>
    <property type="match status" value="1"/>
</dbReference>
<keyword evidence="14" id="KW-0732">Signal</keyword>
<feature type="chain" id="PRO_5043968397" description="Potassium channel domain-containing protein" evidence="14">
    <location>
        <begin position="24"/>
        <end position="752"/>
    </location>
</feature>
<evidence type="ECO:0000256" key="7">
    <source>
        <dbReference type="ARBA" id="ARBA00022989"/>
    </source>
</evidence>
<dbReference type="GO" id="GO:0005242">
    <property type="term" value="F:inward rectifier potassium channel activity"/>
    <property type="evidence" value="ECO:0007669"/>
    <property type="project" value="InterPro"/>
</dbReference>
<feature type="transmembrane region" description="Helical" evidence="13">
    <location>
        <begin position="68"/>
        <end position="87"/>
    </location>
</feature>
<dbReference type="EMBL" id="JALJOU010000025">
    <property type="protein sequence ID" value="KAK9836323.1"/>
    <property type="molecule type" value="Genomic_DNA"/>
</dbReference>
<name>A0AAW1RS45_9CHLO</name>
<keyword evidence="6 11" id="KW-0630">Potassium</keyword>
<organism evidence="17 18">
    <name type="scientific">Elliptochloris bilobata</name>
    <dbReference type="NCBI Taxonomy" id="381761"/>
    <lineage>
        <taxon>Eukaryota</taxon>
        <taxon>Viridiplantae</taxon>
        <taxon>Chlorophyta</taxon>
        <taxon>core chlorophytes</taxon>
        <taxon>Trebouxiophyceae</taxon>
        <taxon>Trebouxiophyceae incertae sedis</taxon>
        <taxon>Elliptochloris clade</taxon>
        <taxon>Elliptochloris</taxon>
    </lineage>
</organism>
<evidence type="ECO:0000259" key="15">
    <source>
        <dbReference type="Pfam" id="PF07885"/>
    </source>
</evidence>
<dbReference type="Gene3D" id="2.60.40.1400">
    <property type="entry name" value="G protein-activated inward rectifier potassium channel 1"/>
    <property type="match status" value="1"/>
</dbReference>
<gene>
    <name evidence="17" type="ORF">WJX81_005310</name>
</gene>
<keyword evidence="10 11" id="KW-0407">Ion channel</keyword>
<evidence type="ECO:0000256" key="10">
    <source>
        <dbReference type="ARBA" id="ARBA00023303"/>
    </source>
</evidence>
<evidence type="ECO:0008006" key="19">
    <source>
        <dbReference type="Google" id="ProtNLM"/>
    </source>
</evidence>
<dbReference type="SUPFAM" id="SSF81296">
    <property type="entry name" value="E set domains"/>
    <property type="match status" value="1"/>
</dbReference>
<dbReference type="InterPro" id="IPR041647">
    <property type="entry name" value="IRK_C"/>
</dbReference>
<dbReference type="Pfam" id="PF17655">
    <property type="entry name" value="IRK_C"/>
    <property type="match status" value="1"/>
</dbReference>
<feature type="signal peptide" evidence="14">
    <location>
        <begin position="1"/>
        <end position="23"/>
    </location>
</feature>
<dbReference type="PANTHER" id="PTHR11767">
    <property type="entry name" value="INWARD RECTIFIER POTASSIUM CHANNEL"/>
    <property type="match status" value="1"/>
</dbReference>
<feature type="region of interest" description="Disordered" evidence="12">
    <location>
        <begin position="265"/>
        <end position="286"/>
    </location>
</feature>
<dbReference type="GO" id="GO:0005886">
    <property type="term" value="C:plasma membrane"/>
    <property type="evidence" value="ECO:0007669"/>
    <property type="project" value="TreeGrafter"/>
</dbReference>
<sequence length="752" mass="78470">MVASAAFAAAFYLLSLAAPEALAGDAPAGMALLEVCLWYSAVNLVTTGYGALVPATRAAYALSTAEQFVGLLLSALLLGVVVTKASIPSAKLVFSKVMVMSRRDGRWVLTCRIGNARGNFLYNPEIRLAYLFPALTKEGERLWDEERLEVADSAALKPEERLEVADSAALKPVFYICHTVTRASPLWGKCRSDLLAERGLLALTVVATDDQTLQTLYARMIYRVADIRWEHRFEEVLVEEPASGGSGRQLCIDFHRFHLTTPLPRTPGSSCGEADSEGESEAGAVDLPPVHPGMGQAELQQLLGALGRMCMQAAGEAPGAPPTPEPAQGLASCMPSAGGGGGGGPVLQPRACETMSIQDAQALPAAAECSASVCKGRSPKPAKCAARPGAPHCARPGGASEGAAPARQRTPLAQLKNLRIGGAAPAGVQQQAAKPAGASSDPTRRARALELGARTFQDFKERRQRQRRTTGQAAGTPHAAPHARIRVGDGTDSPPSVTSREGLGFEGRDAALTPRAAAAGADLDAAPLTLAFEHQAMIDERAELKVELRTISARLAVLEARSQGWARAPPPSVKGRSRSAPRGGPPLRRRPAQAPTLAPIPDVPPPAQAEALRGGGVAQLGGSGGPRGTGAEGGDRHVGRQRQRGAGRRAARAQSTDSRASDASAGGHWAPGKQGAWEAAFAARHTTDGKENTRPGARLARARETAARLGIHLDFTAARPGLAHSAPQTGAPPAPLVASTTPAALAARRWQR</sequence>
<feature type="region of interest" description="Disordered" evidence="12">
    <location>
        <begin position="378"/>
        <end position="407"/>
    </location>
</feature>
<evidence type="ECO:0000256" key="9">
    <source>
        <dbReference type="ARBA" id="ARBA00023136"/>
    </source>
</evidence>
<feature type="domain" description="Potassium channel" evidence="15">
    <location>
        <begin position="7"/>
        <end position="83"/>
    </location>
</feature>
<evidence type="ECO:0000256" key="12">
    <source>
        <dbReference type="SAM" id="MobiDB-lite"/>
    </source>
</evidence>
<dbReference type="InterPro" id="IPR013518">
    <property type="entry name" value="K_chnl_inward-rec_Kir_cyto"/>
</dbReference>
<evidence type="ECO:0000256" key="3">
    <source>
        <dbReference type="ARBA" id="ARBA00022538"/>
    </source>
</evidence>
<evidence type="ECO:0000259" key="16">
    <source>
        <dbReference type="Pfam" id="PF17655"/>
    </source>
</evidence>
<dbReference type="PANTHER" id="PTHR11767:SF102">
    <property type="entry name" value="INWARDLY RECTIFYING POTASSIUM CHANNEL 1, ISOFORM F"/>
    <property type="match status" value="1"/>
</dbReference>
<dbReference type="AlphaFoldDB" id="A0AAW1RS45"/>
<dbReference type="InterPro" id="IPR014756">
    <property type="entry name" value="Ig_E-set"/>
</dbReference>
<evidence type="ECO:0000256" key="11">
    <source>
        <dbReference type="RuleBase" id="RU003822"/>
    </source>
</evidence>
<evidence type="ECO:0000256" key="8">
    <source>
        <dbReference type="ARBA" id="ARBA00023065"/>
    </source>
</evidence>
<evidence type="ECO:0000256" key="4">
    <source>
        <dbReference type="ARBA" id="ARBA00022692"/>
    </source>
</evidence>
<keyword evidence="18" id="KW-1185">Reference proteome</keyword>
<dbReference type="SUPFAM" id="SSF81324">
    <property type="entry name" value="Voltage-gated potassium channels"/>
    <property type="match status" value="1"/>
</dbReference>
<evidence type="ECO:0000313" key="17">
    <source>
        <dbReference type="EMBL" id="KAK9836323.1"/>
    </source>
</evidence>
<comment type="similarity">
    <text evidence="11">Belongs to the inward rectifier-type potassium channel (TC 1.A.2.1) family.</text>
</comment>
<feature type="region of interest" description="Disordered" evidence="12">
    <location>
        <begin position="315"/>
        <end position="345"/>
    </location>
</feature>
<evidence type="ECO:0000256" key="1">
    <source>
        <dbReference type="ARBA" id="ARBA00004141"/>
    </source>
</evidence>
<keyword evidence="5 11" id="KW-0851">Voltage-gated channel</keyword>
<dbReference type="Proteomes" id="UP001445335">
    <property type="component" value="Unassembled WGS sequence"/>
</dbReference>
<keyword evidence="9 13" id="KW-0472">Membrane</keyword>
<feature type="region of interest" description="Disordered" evidence="12">
    <location>
        <begin position="425"/>
        <end position="444"/>
    </location>
</feature>
<dbReference type="InterPro" id="IPR016449">
    <property type="entry name" value="K_chnl_inward-rec_Kir"/>
</dbReference>
<reference evidence="17 18" key="1">
    <citation type="journal article" date="2024" name="Nat. Commun.">
        <title>Phylogenomics reveals the evolutionary origins of lichenization in chlorophyte algae.</title>
        <authorList>
            <person name="Puginier C."/>
            <person name="Libourel C."/>
            <person name="Otte J."/>
            <person name="Skaloud P."/>
            <person name="Haon M."/>
            <person name="Grisel S."/>
            <person name="Petersen M."/>
            <person name="Berrin J.G."/>
            <person name="Delaux P.M."/>
            <person name="Dal Grande F."/>
            <person name="Keller J."/>
        </authorList>
    </citation>
    <scope>NUCLEOTIDE SEQUENCE [LARGE SCALE GENOMIC DNA]</scope>
    <source>
        <strain evidence="17 18">SAG 245.80</strain>
    </source>
</reference>
<evidence type="ECO:0000256" key="2">
    <source>
        <dbReference type="ARBA" id="ARBA00022448"/>
    </source>
</evidence>
<feature type="domain" description="Inward rectifier potassium channel C-terminal" evidence="16">
    <location>
        <begin position="92"/>
        <end position="275"/>
    </location>
</feature>
<keyword evidence="2 11" id="KW-0813">Transport</keyword>